<evidence type="ECO:0000313" key="2">
    <source>
        <dbReference type="Proteomes" id="UP000254487"/>
    </source>
</evidence>
<reference evidence="1 2" key="1">
    <citation type="submission" date="2018-06" db="EMBL/GenBank/DDBJ databases">
        <authorList>
            <consortium name="Pathogen Informatics"/>
            <person name="Doyle S."/>
        </authorList>
    </citation>
    <scope>NUCLEOTIDE SEQUENCE [LARGE SCALE GENOMIC DNA]</scope>
    <source>
        <strain evidence="1 2">NCTC10313</strain>
    </source>
</reference>
<dbReference type="EMBL" id="UGLW01000003">
    <property type="protein sequence ID" value="STU99270.1"/>
    <property type="molecule type" value="Genomic_DNA"/>
</dbReference>
<dbReference type="AlphaFoldDB" id="A0A378A5U7"/>
<name>A0A378A5U7_KLEPO</name>
<evidence type="ECO:0000313" key="1">
    <source>
        <dbReference type="EMBL" id="STU99270.1"/>
    </source>
</evidence>
<organism evidence="1 2">
    <name type="scientific">Klebsiella pneumoniae subsp. ozaenae</name>
    <dbReference type="NCBI Taxonomy" id="574"/>
    <lineage>
        <taxon>Bacteria</taxon>
        <taxon>Pseudomonadati</taxon>
        <taxon>Pseudomonadota</taxon>
        <taxon>Gammaproteobacteria</taxon>
        <taxon>Enterobacterales</taxon>
        <taxon>Enterobacteriaceae</taxon>
        <taxon>Klebsiella/Raoultella group</taxon>
        <taxon>Klebsiella</taxon>
        <taxon>Klebsiella pneumoniae complex</taxon>
    </lineage>
</organism>
<accession>A0A378A5U7</accession>
<dbReference type="Proteomes" id="UP000254487">
    <property type="component" value="Unassembled WGS sequence"/>
</dbReference>
<proteinExistence type="predicted"/>
<sequence>MLTGFIIFCFAVCLRLRIPGVVLPVTVNIPGYNASGHQNSKHRHDKQLFPVRFHECRDHDASTFLADR</sequence>
<gene>
    <name evidence="1" type="ORF">NCTC10313_05152</name>
</gene>
<protein>
    <submittedName>
        <fullName evidence="1">Uncharacterized protein</fullName>
    </submittedName>
</protein>